<evidence type="ECO:0000313" key="2">
    <source>
        <dbReference type="EMBL" id="CAG2217537.1"/>
    </source>
</evidence>
<feature type="region of interest" description="Disordered" evidence="1">
    <location>
        <begin position="204"/>
        <end position="248"/>
    </location>
</feature>
<feature type="compositionally biased region" description="Polar residues" evidence="1">
    <location>
        <begin position="123"/>
        <end position="137"/>
    </location>
</feature>
<dbReference type="EMBL" id="CAJPWZ010001545">
    <property type="protein sequence ID" value="CAG2217537.1"/>
    <property type="molecule type" value="Genomic_DNA"/>
</dbReference>
<gene>
    <name evidence="2" type="ORF">MEDL_31132</name>
</gene>
<keyword evidence="3" id="KW-1185">Reference proteome</keyword>
<evidence type="ECO:0000313" key="3">
    <source>
        <dbReference type="Proteomes" id="UP000683360"/>
    </source>
</evidence>
<feature type="region of interest" description="Disordered" evidence="1">
    <location>
        <begin position="118"/>
        <end position="137"/>
    </location>
</feature>
<comment type="caution">
    <text evidence="2">The sequence shown here is derived from an EMBL/GenBank/DDBJ whole genome shotgun (WGS) entry which is preliminary data.</text>
</comment>
<protein>
    <submittedName>
        <fullName evidence="2">Uncharacterized protein</fullName>
    </submittedName>
</protein>
<reference evidence="2" key="1">
    <citation type="submission" date="2021-03" db="EMBL/GenBank/DDBJ databases">
        <authorList>
            <person name="Bekaert M."/>
        </authorList>
    </citation>
    <scope>NUCLEOTIDE SEQUENCE</scope>
</reference>
<organism evidence="2 3">
    <name type="scientific">Mytilus edulis</name>
    <name type="common">Blue mussel</name>
    <dbReference type="NCBI Taxonomy" id="6550"/>
    <lineage>
        <taxon>Eukaryota</taxon>
        <taxon>Metazoa</taxon>
        <taxon>Spiralia</taxon>
        <taxon>Lophotrochozoa</taxon>
        <taxon>Mollusca</taxon>
        <taxon>Bivalvia</taxon>
        <taxon>Autobranchia</taxon>
        <taxon>Pteriomorphia</taxon>
        <taxon>Mytilida</taxon>
        <taxon>Mytiloidea</taxon>
        <taxon>Mytilidae</taxon>
        <taxon>Mytilinae</taxon>
        <taxon>Mytilus</taxon>
    </lineage>
</organism>
<sequence length="279" mass="30423">MVEDRSENVYNDLNSNQSESCVDKRNIIVEKQCNRHRNMDTDLKVDIALKSPSKSLNLCKKTLTVIAEIHAQAFDNASNQRISGNEVKTFNGELCQGIEIADETEMERESEYISIEELEKGQASPSKGSNFVSSQASPIKGNNSLTAQTSQIIENQMKENNFLFTQTSSINMIKESNSLSAQPSPMKGSNSLAADLETCQMKKSNSFSAQASPMKGSNSLSAQSSPMKGSNSLSAQSSPMKGSNSLSAQLSPLKGSNFLAVHALQKKKGSNFYQCRKVK</sequence>
<dbReference type="AlphaFoldDB" id="A0A8S3S8D1"/>
<dbReference type="Proteomes" id="UP000683360">
    <property type="component" value="Unassembled WGS sequence"/>
</dbReference>
<name>A0A8S3S8D1_MYTED</name>
<evidence type="ECO:0000256" key="1">
    <source>
        <dbReference type="SAM" id="MobiDB-lite"/>
    </source>
</evidence>
<proteinExistence type="predicted"/>
<accession>A0A8S3S8D1</accession>